<comment type="caution">
    <text evidence="2">The sequence shown here is derived from an EMBL/GenBank/DDBJ whole genome shotgun (WGS) entry which is preliminary data.</text>
</comment>
<organism evidence="2 3">
    <name type="scientific">Prorocentrum cordatum</name>
    <dbReference type="NCBI Taxonomy" id="2364126"/>
    <lineage>
        <taxon>Eukaryota</taxon>
        <taxon>Sar</taxon>
        <taxon>Alveolata</taxon>
        <taxon>Dinophyceae</taxon>
        <taxon>Prorocentrales</taxon>
        <taxon>Prorocentraceae</taxon>
        <taxon>Prorocentrum</taxon>
    </lineage>
</organism>
<feature type="region of interest" description="Disordered" evidence="1">
    <location>
        <begin position="123"/>
        <end position="147"/>
    </location>
</feature>
<feature type="non-terminal residue" evidence="2">
    <location>
        <position position="1"/>
    </location>
</feature>
<evidence type="ECO:0000313" key="3">
    <source>
        <dbReference type="Proteomes" id="UP001189429"/>
    </source>
</evidence>
<dbReference type="EMBL" id="CAUYUJ010020396">
    <property type="protein sequence ID" value="CAK0897899.1"/>
    <property type="molecule type" value="Genomic_DNA"/>
</dbReference>
<evidence type="ECO:0000313" key="2">
    <source>
        <dbReference type="EMBL" id="CAK0897899.1"/>
    </source>
</evidence>
<gene>
    <name evidence="2" type="ORF">PCOR1329_LOCUS75944</name>
</gene>
<proteinExistence type="predicted"/>
<keyword evidence="3" id="KW-1185">Reference proteome</keyword>
<dbReference type="Proteomes" id="UP001189429">
    <property type="component" value="Unassembled WGS sequence"/>
</dbReference>
<evidence type="ECO:0000256" key="1">
    <source>
        <dbReference type="SAM" id="MobiDB-lite"/>
    </source>
</evidence>
<name>A0ABN9XEI3_9DINO</name>
<sequence length="147" mass="14999">IGKLGMCCTRVGSRLKQSSSGTNHPNVALALAEPIAQTPDDISSTVSVAVMARSVGLLALLVVAPLASAAVSARGGQEACTAEDLRNRALLQNKLAGVCESMCREVEAYPACTCPNFVEPDSTPGLAAPAPASPDLGQYHDPSKPVG</sequence>
<reference evidence="2" key="1">
    <citation type="submission" date="2023-10" db="EMBL/GenBank/DDBJ databases">
        <authorList>
            <person name="Chen Y."/>
            <person name="Shah S."/>
            <person name="Dougan E. K."/>
            <person name="Thang M."/>
            <person name="Chan C."/>
        </authorList>
    </citation>
    <scope>NUCLEOTIDE SEQUENCE [LARGE SCALE GENOMIC DNA]</scope>
</reference>
<protein>
    <submittedName>
        <fullName evidence="2">Uncharacterized protein</fullName>
    </submittedName>
</protein>
<accession>A0ABN9XEI3</accession>